<comment type="caution">
    <text evidence="1">The sequence shown here is derived from an EMBL/GenBank/DDBJ whole genome shotgun (WGS) entry which is preliminary data.</text>
</comment>
<evidence type="ECO:0000313" key="1">
    <source>
        <dbReference type="EMBL" id="KAK3771559.1"/>
    </source>
</evidence>
<accession>A0AAE0ZLA1</accession>
<gene>
    <name evidence="1" type="ORF">RRG08_066648</name>
</gene>
<name>A0AAE0ZLA1_9GAST</name>
<protein>
    <submittedName>
        <fullName evidence="1">Uncharacterized protein</fullName>
    </submittedName>
</protein>
<dbReference type="EMBL" id="JAWDGP010003723">
    <property type="protein sequence ID" value="KAK3771559.1"/>
    <property type="molecule type" value="Genomic_DNA"/>
</dbReference>
<evidence type="ECO:0000313" key="2">
    <source>
        <dbReference type="Proteomes" id="UP001283361"/>
    </source>
</evidence>
<keyword evidence="2" id="KW-1185">Reference proteome</keyword>
<reference evidence="1" key="1">
    <citation type="journal article" date="2023" name="G3 (Bethesda)">
        <title>A reference genome for the long-term kleptoplast-retaining sea slug Elysia crispata morphotype clarki.</title>
        <authorList>
            <person name="Eastman K.E."/>
            <person name="Pendleton A.L."/>
            <person name="Shaikh M.A."/>
            <person name="Suttiyut T."/>
            <person name="Ogas R."/>
            <person name="Tomko P."/>
            <person name="Gavelis G."/>
            <person name="Widhalm J.R."/>
            <person name="Wisecaver J.H."/>
        </authorList>
    </citation>
    <scope>NUCLEOTIDE SEQUENCE</scope>
    <source>
        <strain evidence="1">ECLA1</strain>
    </source>
</reference>
<dbReference type="Proteomes" id="UP001283361">
    <property type="component" value="Unassembled WGS sequence"/>
</dbReference>
<organism evidence="1 2">
    <name type="scientific">Elysia crispata</name>
    <name type="common">lettuce slug</name>
    <dbReference type="NCBI Taxonomy" id="231223"/>
    <lineage>
        <taxon>Eukaryota</taxon>
        <taxon>Metazoa</taxon>
        <taxon>Spiralia</taxon>
        <taxon>Lophotrochozoa</taxon>
        <taxon>Mollusca</taxon>
        <taxon>Gastropoda</taxon>
        <taxon>Heterobranchia</taxon>
        <taxon>Euthyneura</taxon>
        <taxon>Panpulmonata</taxon>
        <taxon>Sacoglossa</taxon>
        <taxon>Placobranchoidea</taxon>
        <taxon>Plakobranchidae</taxon>
        <taxon>Elysia</taxon>
    </lineage>
</organism>
<dbReference type="AlphaFoldDB" id="A0AAE0ZLA1"/>
<sequence length="98" mass="10739">MEPVQVHEKPSFFQIRPEYGTGFRNNEIGLRCVLLSMMSQRPLGPAQSNAFTRDTDRHSADGKPDLLASVCQKFTSASEVRTSGHCLALPGTKSLTST</sequence>
<proteinExistence type="predicted"/>